<dbReference type="PANTHER" id="PTHR43179:SF12">
    <property type="entry name" value="GALACTOFURANOSYLTRANSFERASE GLFT2"/>
    <property type="match status" value="1"/>
</dbReference>
<dbReference type="InterPro" id="IPR029044">
    <property type="entry name" value="Nucleotide-diphossugar_trans"/>
</dbReference>
<dbReference type="Gene3D" id="3.90.550.10">
    <property type="entry name" value="Spore Coat Polysaccharide Biosynthesis Protein SpsA, Chain A"/>
    <property type="match status" value="1"/>
</dbReference>
<keyword evidence="4" id="KW-0472">Membrane</keyword>
<dbReference type="EMBL" id="PDOC01000004">
    <property type="protein sequence ID" value="PIL45162.1"/>
    <property type="molecule type" value="Genomic_DNA"/>
</dbReference>
<dbReference type="AlphaFoldDB" id="A0A2G8TGI5"/>
<dbReference type="InterPro" id="IPR001173">
    <property type="entry name" value="Glyco_trans_2-like"/>
</dbReference>
<evidence type="ECO:0000256" key="3">
    <source>
        <dbReference type="ARBA" id="ARBA00022679"/>
    </source>
</evidence>
<evidence type="ECO:0000313" key="7">
    <source>
        <dbReference type="Proteomes" id="UP000230390"/>
    </source>
</evidence>
<organism evidence="6 7">
    <name type="scientific">Massilia eurypsychrophila</name>
    <dbReference type="NCBI Taxonomy" id="1485217"/>
    <lineage>
        <taxon>Bacteria</taxon>
        <taxon>Pseudomonadati</taxon>
        <taxon>Pseudomonadota</taxon>
        <taxon>Betaproteobacteria</taxon>
        <taxon>Burkholderiales</taxon>
        <taxon>Oxalobacteraceae</taxon>
        <taxon>Telluria group</taxon>
        <taxon>Massilia</taxon>
    </lineage>
</organism>
<accession>A0A2G8TGI5</accession>
<gene>
    <name evidence="6" type="ORF">CR105_08140</name>
</gene>
<dbReference type="Proteomes" id="UP000230390">
    <property type="component" value="Unassembled WGS sequence"/>
</dbReference>
<keyword evidence="7" id="KW-1185">Reference proteome</keyword>
<dbReference type="OrthoDB" id="9781367at2"/>
<dbReference type="SUPFAM" id="SSF53448">
    <property type="entry name" value="Nucleotide-diphospho-sugar transferases"/>
    <property type="match status" value="1"/>
</dbReference>
<evidence type="ECO:0000259" key="5">
    <source>
        <dbReference type="Pfam" id="PF00535"/>
    </source>
</evidence>
<dbReference type="Pfam" id="PF00535">
    <property type="entry name" value="Glycos_transf_2"/>
    <property type="match status" value="1"/>
</dbReference>
<evidence type="ECO:0000256" key="4">
    <source>
        <dbReference type="SAM" id="Phobius"/>
    </source>
</evidence>
<comment type="caution">
    <text evidence="6">The sequence shown here is derived from an EMBL/GenBank/DDBJ whole genome shotgun (WGS) entry which is preliminary data.</text>
</comment>
<sequence length="337" mass="36168">MQTDDTASAAAPPAISVVVPTCGRVELLARCLAALAHQSLAAQRYEVIVVDDQPNAQTRQLVAAWHAGGAGSGTGPAITYLPNEGRHGPAAARNLGWRAARAPIIAFTDDDTVPSTGWLQHGLDAFGDGVDALCGRVEMPLPASPTDYQRDAQQLESAEFVTANCFLRKSVLAALGGFDERFRLAWREDSDLHFGLLATGARIARSAQALVVHPVRPAPWGVSLLQVRKIAFDALLYKKHPRLYRQKIRATPRWDYYAIVAAMLTALLAAAAGSMALAAAAAAAWGVATMLLFARRLRGTSLRLSHIAEMALTSMLIPPLAVFWRLAGAIRYRVAFA</sequence>
<evidence type="ECO:0000256" key="2">
    <source>
        <dbReference type="ARBA" id="ARBA00022676"/>
    </source>
</evidence>
<keyword evidence="3 6" id="KW-0808">Transferase</keyword>
<feature type="domain" description="Glycosyltransferase 2-like" evidence="5">
    <location>
        <begin position="16"/>
        <end position="142"/>
    </location>
</feature>
<evidence type="ECO:0000256" key="1">
    <source>
        <dbReference type="ARBA" id="ARBA00006739"/>
    </source>
</evidence>
<name>A0A2G8TGI5_9BURK</name>
<dbReference type="PANTHER" id="PTHR43179">
    <property type="entry name" value="RHAMNOSYLTRANSFERASE WBBL"/>
    <property type="match status" value="1"/>
</dbReference>
<dbReference type="GO" id="GO:0016757">
    <property type="term" value="F:glycosyltransferase activity"/>
    <property type="evidence" value="ECO:0007669"/>
    <property type="project" value="UniProtKB-KW"/>
</dbReference>
<evidence type="ECO:0000313" key="6">
    <source>
        <dbReference type="EMBL" id="PIL45162.1"/>
    </source>
</evidence>
<feature type="transmembrane region" description="Helical" evidence="4">
    <location>
        <begin position="306"/>
        <end position="327"/>
    </location>
</feature>
<keyword evidence="2" id="KW-0328">Glycosyltransferase</keyword>
<keyword evidence="4" id="KW-0812">Transmembrane</keyword>
<dbReference type="RefSeq" id="WP_099787957.1">
    <property type="nucleotide sequence ID" value="NZ_JBHLYV010000003.1"/>
</dbReference>
<proteinExistence type="inferred from homology"/>
<reference evidence="6 7" key="1">
    <citation type="submission" date="2017-10" db="EMBL/GenBank/DDBJ databases">
        <title>Massilia psychrophilum sp. nov., a novel purple-pigmented bacterium isolated from Tianshan glacier, Xinjiang Municipality, China.</title>
        <authorList>
            <person name="Wang H."/>
        </authorList>
    </citation>
    <scope>NUCLEOTIDE SEQUENCE [LARGE SCALE GENOMIC DNA]</scope>
    <source>
        <strain evidence="6 7">JCM 30074</strain>
    </source>
</reference>
<feature type="transmembrane region" description="Helical" evidence="4">
    <location>
        <begin position="254"/>
        <end position="271"/>
    </location>
</feature>
<comment type="similarity">
    <text evidence="1">Belongs to the glycosyltransferase 2 family.</text>
</comment>
<protein>
    <submittedName>
        <fullName evidence="6">Glycosyl transferase family 2</fullName>
    </submittedName>
</protein>
<keyword evidence="4" id="KW-1133">Transmembrane helix</keyword>